<protein>
    <recommendedName>
        <fullName evidence="2">Transposase Tc1-like domain-containing protein</fullName>
    </recommendedName>
</protein>
<dbReference type="GeneTree" id="ENSGT00940000176846"/>
<reference evidence="3" key="2">
    <citation type="submission" date="2025-09" db="UniProtKB">
        <authorList>
            <consortium name="Ensembl"/>
        </authorList>
    </citation>
    <scope>IDENTIFICATION</scope>
</reference>
<keyword evidence="4" id="KW-1185">Reference proteome</keyword>
<dbReference type="STRING" id="30732.ENSOMEP00000014143"/>
<evidence type="ECO:0000256" key="1">
    <source>
        <dbReference type="SAM" id="MobiDB-lite"/>
    </source>
</evidence>
<dbReference type="Proteomes" id="UP000261560">
    <property type="component" value="Unplaced"/>
</dbReference>
<dbReference type="GO" id="GO:0015074">
    <property type="term" value="P:DNA integration"/>
    <property type="evidence" value="ECO:0007669"/>
    <property type="project" value="InterPro"/>
</dbReference>
<dbReference type="GO" id="GO:0006313">
    <property type="term" value="P:DNA transposition"/>
    <property type="evidence" value="ECO:0007669"/>
    <property type="project" value="InterPro"/>
</dbReference>
<evidence type="ECO:0000313" key="4">
    <source>
        <dbReference type="Proteomes" id="UP000261560"/>
    </source>
</evidence>
<organism evidence="3 4">
    <name type="scientific">Oryzias melastigma</name>
    <name type="common">Marine medaka</name>
    <dbReference type="NCBI Taxonomy" id="30732"/>
    <lineage>
        <taxon>Eukaryota</taxon>
        <taxon>Metazoa</taxon>
        <taxon>Chordata</taxon>
        <taxon>Craniata</taxon>
        <taxon>Vertebrata</taxon>
        <taxon>Euteleostomi</taxon>
        <taxon>Actinopterygii</taxon>
        <taxon>Neopterygii</taxon>
        <taxon>Teleostei</taxon>
        <taxon>Neoteleostei</taxon>
        <taxon>Acanthomorphata</taxon>
        <taxon>Ovalentaria</taxon>
        <taxon>Atherinomorphae</taxon>
        <taxon>Beloniformes</taxon>
        <taxon>Adrianichthyidae</taxon>
        <taxon>Oryziinae</taxon>
        <taxon>Oryzias</taxon>
    </lineage>
</organism>
<sequence length="95" mass="11037">MKNLVAVVKTVIVLLKNESPQVTDHNNDQYRRTSADKHGSANATLLEARLPNVRNSRVSRQTIHNRLHRFDLNSRRPLQVTSLTPRHHLERLQWA</sequence>
<evidence type="ECO:0000313" key="3">
    <source>
        <dbReference type="Ensembl" id="ENSOMEP00000014143.1"/>
    </source>
</evidence>
<accession>A0A3B3CA19</accession>
<dbReference type="GO" id="GO:0003677">
    <property type="term" value="F:DNA binding"/>
    <property type="evidence" value="ECO:0007669"/>
    <property type="project" value="InterPro"/>
</dbReference>
<dbReference type="Ensembl" id="ENSOMET00000033438.1">
    <property type="protein sequence ID" value="ENSOMEP00000014143.1"/>
    <property type="gene ID" value="ENSOMEG00000015623.1"/>
</dbReference>
<feature type="domain" description="Transposase Tc1-like" evidence="2">
    <location>
        <begin position="43"/>
        <end position="95"/>
    </location>
</feature>
<dbReference type="AlphaFoldDB" id="A0A3B3CA19"/>
<proteinExistence type="predicted"/>
<evidence type="ECO:0000259" key="2">
    <source>
        <dbReference type="Pfam" id="PF01498"/>
    </source>
</evidence>
<feature type="compositionally biased region" description="Basic and acidic residues" evidence="1">
    <location>
        <begin position="25"/>
        <end position="39"/>
    </location>
</feature>
<dbReference type="InterPro" id="IPR002492">
    <property type="entry name" value="Transposase_Tc1-like"/>
</dbReference>
<dbReference type="PaxDb" id="30732-ENSOMEP00000014143"/>
<reference evidence="3" key="1">
    <citation type="submission" date="2025-08" db="UniProtKB">
        <authorList>
            <consortium name="Ensembl"/>
        </authorList>
    </citation>
    <scope>IDENTIFICATION</scope>
</reference>
<name>A0A3B3CA19_ORYME</name>
<dbReference type="Pfam" id="PF01498">
    <property type="entry name" value="HTH_Tnp_Tc3_2"/>
    <property type="match status" value="1"/>
</dbReference>
<feature type="region of interest" description="Disordered" evidence="1">
    <location>
        <begin position="22"/>
        <end position="42"/>
    </location>
</feature>